<evidence type="ECO:0000256" key="1">
    <source>
        <dbReference type="SAM" id="MobiDB-lite"/>
    </source>
</evidence>
<feature type="region of interest" description="Disordered" evidence="1">
    <location>
        <begin position="1"/>
        <end position="22"/>
    </location>
</feature>
<comment type="caution">
    <text evidence="2">The sequence shown here is derived from an EMBL/GenBank/DDBJ whole genome shotgun (WGS) entry which is preliminary data.</text>
</comment>
<feature type="non-terminal residue" evidence="2">
    <location>
        <position position="1"/>
    </location>
</feature>
<dbReference type="EMBL" id="BKCJ011442093">
    <property type="protein sequence ID" value="GFD34045.1"/>
    <property type="molecule type" value="Genomic_DNA"/>
</dbReference>
<reference evidence="2" key="1">
    <citation type="journal article" date="2019" name="Sci. Rep.">
        <title>Draft genome of Tanacetum cinerariifolium, the natural source of mosquito coil.</title>
        <authorList>
            <person name="Yamashiro T."/>
            <person name="Shiraishi A."/>
            <person name="Satake H."/>
            <person name="Nakayama K."/>
        </authorList>
    </citation>
    <scope>NUCLEOTIDE SEQUENCE</scope>
</reference>
<accession>A0A699VF46</accession>
<sequence>GDGFKPSGEEEKNVAKDLGNEDNEVLCIEEPRVNQEKDANVNSTNNINIVSQTDNAVGITDNAVDENIVYGCANDPNMPNLEEITYSDEDEDVGA</sequence>
<gene>
    <name evidence="2" type="ORF">Tci_906014</name>
</gene>
<dbReference type="AlphaFoldDB" id="A0A699VF46"/>
<protein>
    <submittedName>
        <fullName evidence="2">Uncharacterized protein</fullName>
    </submittedName>
</protein>
<evidence type="ECO:0000313" key="2">
    <source>
        <dbReference type="EMBL" id="GFD34045.1"/>
    </source>
</evidence>
<name>A0A699VF46_TANCI</name>
<organism evidence="2">
    <name type="scientific">Tanacetum cinerariifolium</name>
    <name type="common">Dalmatian daisy</name>
    <name type="synonym">Chrysanthemum cinerariifolium</name>
    <dbReference type="NCBI Taxonomy" id="118510"/>
    <lineage>
        <taxon>Eukaryota</taxon>
        <taxon>Viridiplantae</taxon>
        <taxon>Streptophyta</taxon>
        <taxon>Embryophyta</taxon>
        <taxon>Tracheophyta</taxon>
        <taxon>Spermatophyta</taxon>
        <taxon>Magnoliopsida</taxon>
        <taxon>eudicotyledons</taxon>
        <taxon>Gunneridae</taxon>
        <taxon>Pentapetalae</taxon>
        <taxon>asterids</taxon>
        <taxon>campanulids</taxon>
        <taxon>Asterales</taxon>
        <taxon>Asteraceae</taxon>
        <taxon>Asteroideae</taxon>
        <taxon>Anthemideae</taxon>
        <taxon>Anthemidinae</taxon>
        <taxon>Tanacetum</taxon>
    </lineage>
</organism>
<feature type="compositionally biased region" description="Basic and acidic residues" evidence="1">
    <location>
        <begin position="7"/>
        <end position="19"/>
    </location>
</feature>
<proteinExistence type="predicted"/>